<dbReference type="Pfam" id="PF09557">
    <property type="entry name" value="DUF2382"/>
    <property type="match status" value="1"/>
</dbReference>
<dbReference type="SUPFAM" id="SSF50346">
    <property type="entry name" value="PRC-barrel domain"/>
    <property type="match status" value="1"/>
</dbReference>
<dbReference type="PANTHER" id="PTHR38463">
    <property type="entry name" value="STRESS RESPONSE PROTEIN YSNF"/>
    <property type="match status" value="1"/>
</dbReference>
<dbReference type="InterPro" id="IPR019060">
    <property type="entry name" value="DUF2382"/>
</dbReference>
<gene>
    <name evidence="3" type="ORF">AVDCRST_MAG19-4181</name>
</gene>
<dbReference type="AlphaFoldDB" id="A0A6J4VKV8"/>
<dbReference type="PANTHER" id="PTHR38463:SF1">
    <property type="entry name" value="STRESS RESPONSE PROTEIN YSNF"/>
    <property type="match status" value="1"/>
</dbReference>
<evidence type="ECO:0000313" key="3">
    <source>
        <dbReference type="EMBL" id="CAA9582297.1"/>
    </source>
</evidence>
<evidence type="ECO:0000256" key="1">
    <source>
        <dbReference type="SAM" id="MobiDB-lite"/>
    </source>
</evidence>
<reference evidence="3" key="1">
    <citation type="submission" date="2020-02" db="EMBL/GenBank/DDBJ databases">
        <authorList>
            <person name="Meier V. D."/>
        </authorList>
    </citation>
    <scope>NUCLEOTIDE SEQUENCE</scope>
    <source>
        <strain evidence="3">AVDCRST_MAG19</strain>
    </source>
</reference>
<dbReference type="EMBL" id="CADCWL010000234">
    <property type="protein sequence ID" value="CAA9582297.1"/>
    <property type="molecule type" value="Genomic_DNA"/>
</dbReference>
<proteinExistence type="predicted"/>
<feature type="region of interest" description="Disordered" evidence="1">
    <location>
        <begin position="212"/>
        <end position="233"/>
    </location>
</feature>
<organism evidence="3">
    <name type="scientific">uncultured Thermomicrobiales bacterium</name>
    <dbReference type="NCBI Taxonomy" id="1645740"/>
    <lineage>
        <taxon>Bacteria</taxon>
        <taxon>Pseudomonadati</taxon>
        <taxon>Thermomicrobiota</taxon>
        <taxon>Thermomicrobia</taxon>
        <taxon>Thermomicrobiales</taxon>
        <taxon>environmental samples</taxon>
    </lineage>
</organism>
<protein>
    <recommendedName>
        <fullName evidence="2">DUF2382 domain-containing protein</fullName>
    </recommendedName>
</protein>
<dbReference type="InterPro" id="IPR052967">
    <property type="entry name" value="Stress_Response_Assoc"/>
</dbReference>
<dbReference type="InterPro" id="IPR011033">
    <property type="entry name" value="PRC_barrel-like_sf"/>
</dbReference>
<name>A0A6J4VKV8_9BACT</name>
<evidence type="ECO:0000259" key="2">
    <source>
        <dbReference type="Pfam" id="PF09557"/>
    </source>
</evidence>
<accession>A0A6J4VKV8</accession>
<sequence length="233" mass="24627">MIETVEVGAIVVATDGEVGTVESVLPGATTGSASVLVVRTVDGRLVEIPASLVGAGTTAREVRLTVGRAAVVETGITSAEGQDLATVGDRIVVPVREEVLVATTRPIELGAVRIHKRVETVPYETLVDLTRDDVSVERVTLNQDVNAVPSPRQEGDTLVIPVVEEVVVTEKRLVLREEIRVTRRQVTESIPVQDTVRREVVEIEDPSGALSRVRGSALSAASAGTTGTSDPRA</sequence>
<feature type="domain" description="DUF2382" evidence="2">
    <location>
        <begin position="94"/>
        <end position="203"/>
    </location>
</feature>